<dbReference type="AlphaFoldDB" id="A0A553RIR9"/>
<dbReference type="EMBL" id="SRMA01024019">
    <property type="protein sequence ID" value="TRZ02079.1"/>
    <property type="molecule type" value="Genomic_DNA"/>
</dbReference>
<evidence type="ECO:0000313" key="2">
    <source>
        <dbReference type="EMBL" id="TRZ02079.1"/>
    </source>
</evidence>
<evidence type="ECO:0000256" key="1">
    <source>
        <dbReference type="SAM" id="Coils"/>
    </source>
</evidence>
<name>A0A553RIR9_9TELE</name>
<dbReference type="STRING" id="623744.A0A553RIR9"/>
<accession>A0A553RIR9</accession>
<dbReference type="OrthoDB" id="10264298at2759"/>
<evidence type="ECO:0000313" key="3">
    <source>
        <dbReference type="Proteomes" id="UP000316079"/>
    </source>
</evidence>
<feature type="coiled-coil region" evidence="1">
    <location>
        <begin position="148"/>
        <end position="182"/>
    </location>
</feature>
<feature type="coiled-coil region" evidence="1">
    <location>
        <begin position="90"/>
        <end position="117"/>
    </location>
</feature>
<feature type="non-terminal residue" evidence="2">
    <location>
        <position position="1"/>
    </location>
</feature>
<proteinExistence type="predicted"/>
<reference evidence="2 3" key="1">
    <citation type="journal article" date="2019" name="Sci. Data">
        <title>Hybrid genome assembly and annotation of Danionella translucida.</title>
        <authorList>
            <person name="Kadobianskyi M."/>
            <person name="Schulze L."/>
            <person name="Schuelke M."/>
            <person name="Judkewitz B."/>
        </authorList>
    </citation>
    <scope>NUCLEOTIDE SEQUENCE [LARGE SCALE GENOMIC DNA]</scope>
    <source>
        <strain evidence="2 3">Bolton</strain>
    </source>
</reference>
<organism evidence="2 3">
    <name type="scientific">Danionella cerebrum</name>
    <dbReference type="NCBI Taxonomy" id="2873325"/>
    <lineage>
        <taxon>Eukaryota</taxon>
        <taxon>Metazoa</taxon>
        <taxon>Chordata</taxon>
        <taxon>Craniata</taxon>
        <taxon>Vertebrata</taxon>
        <taxon>Euteleostomi</taxon>
        <taxon>Actinopterygii</taxon>
        <taxon>Neopterygii</taxon>
        <taxon>Teleostei</taxon>
        <taxon>Ostariophysi</taxon>
        <taxon>Cypriniformes</taxon>
        <taxon>Danionidae</taxon>
        <taxon>Danioninae</taxon>
        <taxon>Danionella</taxon>
    </lineage>
</organism>
<sequence>VKMEVEDHFRSLFEERLSLNKDEYKGLACVNPSVMRLLEVREECANVTRALEAQKEVDKLYLLDVLVLKNVLTQMRLRAIKKTDSERAQIRVKVQEINKLQEEIDVLMARKEILQERVGKVEYYHEFFQRAVKMSGKFKSPRQLIDRLQGLLSSKKELVENLRVLEKEREVATQELMQYMNQQRMVLLHSNNQLHQVQTELDSMRLEAYRWELKLKHFSSTAAKETLEFAHIKSTICNIYQMTIAHKKIRSSQHTDDTFTQLEMIQKYFQLMESIGPGLQFNCVQRPNEIEEGHSGNSTDCQMKLRNY</sequence>
<comment type="caution">
    <text evidence="2">The sequence shown here is derived from an EMBL/GenBank/DDBJ whole genome shotgun (WGS) entry which is preliminary data.</text>
</comment>
<keyword evidence="1" id="KW-0175">Coiled coil</keyword>
<dbReference type="InterPro" id="IPR051147">
    <property type="entry name" value="CFAP_domain-containing"/>
</dbReference>
<keyword evidence="3" id="KW-1185">Reference proteome</keyword>
<dbReference type="Proteomes" id="UP000316079">
    <property type="component" value="Unassembled WGS sequence"/>
</dbReference>
<gene>
    <name evidence="2" type="ORF">DNTS_016496</name>
</gene>
<dbReference type="PANTHER" id="PTHR21683">
    <property type="entry name" value="COILED-COIL DOMAIN-CONTAINING PROTEIN 42 LIKE-2-LIKE-RELATED"/>
    <property type="match status" value="1"/>
</dbReference>
<protein>
    <submittedName>
        <fullName evidence="2">Uncharacterized protein</fullName>
    </submittedName>
</protein>
<dbReference type="PANTHER" id="PTHR21683:SF2">
    <property type="entry name" value="COILED-COIL DOMAIN-CONTAINING PROTEIN 42 LIKE-2-LIKE"/>
    <property type="match status" value="1"/>
</dbReference>